<protein>
    <submittedName>
        <fullName evidence="2">Glycosyltransferase family 2 protein</fullName>
    </submittedName>
</protein>
<sequence length="267" mass="31616">MDVSDVTVIITVWKRPYLDLQLKSLINQVIKPKEIWIIHNENYIETKNTSSKYRDVFPNISVIHSEINLKYFGRFSICYNVKTRFTLIIDDDVIPSSQWIKICLEKSGQYNAIISCTGRIIRPKNYRPEEFDLGNKNEILNKYFIGDNYNEEEYNCFPEDTVVDYGCNSYFFKTEWIRNFWRIWPATFDSGEDIHLSATLKILKSIPTIVPKQNIDTSGNLKKKFSVDQYSSCLHEDFIDVRQKVFEYLINEQGWRPILWNKTIQTD</sequence>
<gene>
    <name evidence="2" type="ORF">F0361_16560</name>
</gene>
<evidence type="ECO:0000313" key="3">
    <source>
        <dbReference type="Proteomes" id="UP000323188"/>
    </source>
</evidence>
<dbReference type="CDD" id="cd00761">
    <property type="entry name" value="Glyco_tranf_GTA_type"/>
    <property type="match status" value="1"/>
</dbReference>
<dbReference type="InterPro" id="IPR001173">
    <property type="entry name" value="Glyco_trans_2-like"/>
</dbReference>
<dbReference type="GO" id="GO:0016740">
    <property type="term" value="F:transferase activity"/>
    <property type="evidence" value="ECO:0007669"/>
    <property type="project" value="UniProtKB-KW"/>
</dbReference>
<dbReference type="Proteomes" id="UP000323188">
    <property type="component" value="Unassembled WGS sequence"/>
</dbReference>
<evidence type="ECO:0000313" key="2">
    <source>
        <dbReference type="EMBL" id="KAA2215807.1"/>
    </source>
</evidence>
<feature type="domain" description="Glycosyltransferase 2-like" evidence="1">
    <location>
        <begin position="7"/>
        <end position="170"/>
    </location>
</feature>
<dbReference type="RefSeq" id="WP_154920477.1">
    <property type="nucleotide sequence ID" value="NZ_VUOE01000003.1"/>
</dbReference>
<organism evidence="2 3">
    <name type="scientific">Maribacter flavus</name>
    <dbReference type="NCBI Taxonomy" id="1658664"/>
    <lineage>
        <taxon>Bacteria</taxon>
        <taxon>Pseudomonadati</taxon>
        <taxon>Bacteroidota</taxon>
        <taxon>Flavobacteriia</taxon>
        <taxon>Flavobacteriales</taxon>
        <taxon>Flavobacteriaceae</taxon>
        <taxon>Maribacter</taxon>
    </lineage>
</organism>
<reference evidence="2 3" key="1">
    <citation type="submission" date="2019-09" db="EMBL/GenBank/DDBJ databases">
        <authorList>
            <person name="Khan S.A."/>
            <person name="Jeon C.O."/>
            <person name="Chun B.H."/>
            <person name="Jeong S.E."/>
        </authorList>
    </citation>
    <scope>NUCLEOTIDE SEQUENCE [LARGE SCALE GENOMIC DNA]</scope>
    <source>
        <strain evidence="2 3">KCTC 42508</strain>
    </source>
</reference>
<dbReference type="Gene3D" id="3.90.550.10">
    <property type="entry name" value="Spore Coat Polysaccharide Biosynthesis Protein SpsA, Chain A"/>
    <property type="match status" value="1"/>
</dbReference>
<dbReference type="Pfam" id="PF00535">
    <property type="entry name" value="Glycos_transf_2"/>
    <property type="match status" value="1"/>
</dbReference>
<accession>A0A5B2TMV6</accession>
<dbReference type="InterPro" id="IPR029044">
    <property type="entry name" value="Nucleotide-diphossugar_trans"/>
</dbReference>
<dbReference type="SUPFAM" id="SSF53448">
    <property type="entry name" value="Nucleotide-diphospho-sugar transferases"/>
    <property type="match status" value="1"/>
</dbReference>
<dbReference type="EMBL" id="VUOE01000003">
    <property type="protein sequence ID" value="KAA2215807.1"/>
    <property type="molecule type" value="Genomic_DNA"/>
</dbReference>
<name>A0A5B2TMV6_9FLAO</name>
<keyword evidence="2" id="KW-0808">Transferase</keyword>
<comment type="caution">
    <text evidence="2">The sequence shown here is derived from an EMBL/GenBank/DDBJ whole genome shotgun (WGS) entry which is preliminary data.</text>
</comment>
<dbReference type="AlphaFoldDB" id="A0A5B2TMV6"/>
<evidence type="ECO:0000259" key="1">
    <source>
        <dbReference type="Pfam" id="PF00535"/>
    </source>
</evidence>
<proteinExistence type="predicted"/>